<reference evidence="1" key="1">
    <citation type="submission" date="2017-10" db="EMBL/GenBank/DDBJ databases">
        <title>Genome sequence of cellulolytic Lachnospiraceae bacterium XHS1971 isolated from hotspring sediment.</title>
        <authorList>
            <person name="Vasudevan G."/>
            <person name="Joshi A.J."/>
            <person name="Hivarkar S."/>
            <person name="Lanjekar V.B."/>
            <person name="Dhakephalkar P.K."/>
            <person name="Dagar S."/>
        </authorList>
    </citation>
    <scope>NUCLEOTIDE SEQUENCE</scope>
    <source>
        <strain evidence="1">XHS1971</strain>
    </source>
</reference>
<keyword evidence="2" id="KW-1185">Reference proteome</keyword>
<proteinExistence type="predicted"/>
<evidence type="ECO:0000313" key="2">
    <source>
        <dbReference type="Proteomes" id="UP000224460"/>
    </source>
</evidence>
<comment type="caution">
    <text evidence="1">The sequence shown here is derived from an EMBL/GenBank/DDBJ whole genome shotgun (WGS) entry which is preliminary data.</text>
</comment>
<dbReference type="EMBL" id="PEDL01000012">
    <property type="protein sequence ID" value="PHV70217.1"/>
    <property type="molecule type" value="Genomic_DNA"/>
</dbReference>
<accession>A0AC61DC77</accession>
<dbReference type="Proteomes" id="UP000224460">
    <property type="component" value="Unassembled WGS sequence"/>
</dbReference>
<protein>
    <submittedName>
        <fullName evidence="1">Cation transporter</fullName>
    </submittedName>
</protein>
<sequence>MLFLIYALLAAAVIFLSIKAANYVDLLDKKTHLSGAFIGGVLLAAVTSLPELFTTISATLIVDNPSLGMGNILGSNLFNLAVIAVLILIASQGFSSSSVSNSHLYTTICTLGIYLTIILSLSLPIDIEILTISLVSIVITLFYVAGLKGMAEAPSEGSNEKDDSSLTVKQVVIRFILCSLALIITSIVVTYVADQIAITYNLGAGLVGAIFLGVATSLPELTSCIALVKVKNFNMAIGNIVGSNLFNFLILAFADLLYVPSSVYIFTDKGTLSLLIFGFVASLLMGFILFLKTTKNKFKQMTPVYVVCSFGIVLCYIAFLL</sequence>
<organism evidence="1 2">
    <name type="scientific">Sporanaerobium hydrogeniformans</name>
    <dbReference type="NCBI Taxonomy" id="3072179"/>
    <lineage>
        <taxon>Bacteria</taxon>
        <taxon>Bacillati</taxon>
        <taxon>Bacillota</taxon>
        <taxon>Clostridia</taxon>
        <taxon>Lachnospirales</taxon>
        <taxon>Lachnospiraceae</taxon>
        <taxon>Sporanaerobium</taxon>
    </lineage>
</organism>
<evidence type="ECO:0000313" key="1">
    <source>
        <dbReference type="EMBL" id="PHV70217.1"/>
    </source>
</evidence>
<name>A0AC61DC77_9FIRM</name>
<gene>
    <name evidence="1" type="ORF">CS063_11135</name>
</gene>